<dbReference type="InterPro" id="IPR020288">
    <property type="entry name" value="Sheath_initiator"/>
</dbReference>
<evidence type="ECO:0000313" key="2">
    <source>
        <dbReference type="Proteomes" id="UP000050911"/>
    </source>
</evidence>
<dbReference type="PATRIC" id="fig|1302272.5.peg.1973"/>
<comment type="caution">
    <text evidence="1">The sequence shown here is derived from an EMBL/GenBank/DDBJ whole genome shotgun (WGS) entry which is preliminary data.</text>
</comment>
<dbReference type="SUPFAM" id="SSF160719">
    <property type="entry name" value="gpW/gp25-like"/>
    <property type="match status" value="1"/>
</dbReference>
<keyword evidence="2" id="KW-1185">Reference proteome</keyword>
<accession>A0A0R1HMZ4</accession>
<reference evidence="1 2" key="1">
    <citation type="journal article" date="2015" name="Genome Announc.">
        <title>Expanding the biotechnology potential of lactobacilli through comparative genomics of 213 strains and associated genera.</title>
        <authorList>
            <person name="Sun Z."/>
            <person name="Harris H.M."/>
            <person name="McCann A."/>
            <person name="Guo C."/>
            <person name="Argimon S."/>
            <person name="Zhang W."/>
            <person name="Yang X."/>
            <person name="Jeffery I.B."/>
            <person name="Cooney J.C."/>
            <person name="Kagawa T.F."/>
            <person name="Liu W."/>
            <person name="Song Y."/>
            <person name="Salvetti E."/>
            <person name="Wrobel A."/>
            <person name="Rasinkangas P."/>
            <person name="Parkhill J."/>
            <person name="Rea M.C."/>
            <person name="O'Sullivan O."/>
            <person name="Ritari J."/>
            <person name="Douillard F.P."/>
            <person name="Paul Ross R."/>
            <person name="Yang R."/>
            <person name="Briner A.E."/>
            <person name="Felis G.E."/>
            <person name="de Vos W.M."/>
            <person name="Barrangou R."/>
            <person name="Klaenhammer T.R."/>
            <person name="Caufield P.W."/>
            <person name="Cui Y."/>
            <person name="Zhang H."/>
            <person name="O'Toole P.W."/>
        </authorList>
    </citation>
    <scope>NUCLEOTIDE SEQUENCE [LARGE SCALE GENOMIC DNA]</scope>
    <source>
        <strain evidence="1 2">JCM 15530</strain>
    </source>
</reference>
<dbReference type="Proteomes" id="UP000050911">
    <property type="component" value="Unassembled WGS sequence"/>
</dbReference>
<dbReference type="EMBL" id="AZCX01000004">
    <property type="protein sequence ID" value="KRK48197.1"/>
    <property type="molecule type" value="Genomic_DNA"/>
</dbReference>
<protein>
    <recommendedName>
        <fullName evidence="3">IraD/Gp25-like domain-containing protein</fullName>
    </recommendedName>
</protein>
<sequence>MILIGEIDMSTDVRLDINGDPNFMKGDSVVNGIDELRQSLRLRLMSSVGWAKDDDSFGVEWLNFFGTTEDTDIAAAKIAEAYENDDRVSQVLDVNVTPNLDRRRVSIQVKLRLSDSDLIADNNGNPNIELEQPLGF</sequence>
<name>A0A0R1HMZ4_9LACO</name>
<evidence type="ECO:0000313" key="1">
    <source>
        <dbReference type="EMBL" id="KRK48197.1"/>
    </source>
</evidence>
<evidence type="ECO:0008006" key="3">
    <source>
        <dbReference type="Google" id="ProtNLM"/>
    </source>
</evidence>
<dbReference type="Gene3D" id="3.10.450.40">
    <property type="match status" value="1"/>
</dbReference>
<dbReference type="Pfam" id="PF10934">
    <property type="entry name" value="Sheath_initiator"/>
    <property type="match status" value="1"/>
</dbReference>
<dbReference type="AlphaFoldDB" id="A0A0R1HMZ4"/>
<gene>
    <name evidence="1" type="ORF">FC96_GL001936</name>
</gene>
<organism evidence="1 2">
    <name type="scientific">Secundilactobacillus kimchicus JCM 15530</name>
    <dbReference type="NCBI Taxonomy" id="1302272"/>
    <lineage>
        <taxon>Bacteria</taxon>
        <taxon>Bacillati</taxon>
        <taxon>Bacillota</taxon>
        <taxon>Bacilli</taxon>
        <taxon>Lactobacillales</taxon>
        <taxon>Lactobacillaceae</taxon>
        <taxon>Secundilactobacillus</taxon>
    </lineage>
</organism>
<proteinExistence type="predicted"/>